<evidence type="ECO:0000313" key="2">
    <source>
        <dbReference type="Proteomes" id="UP000001917"/>
    </source>
</evidence>
<dbReference type="Proteomes" id="UP000001917">
    <property type="component" value="Chromosome"/>
</dbReference>
<reference evidence="1 2" key="2">
    <citation type="journal article" date="2010" name="Stand. Genomic Sci.">
        <title>Complete genome sequence of Alicyclobacillus acidocaldarius type strain (104-IA).</title>
        <authorList>
            <person name="Mavromatis K."/>
            <person name="Sikorski J."/>
            <person name="Lapidus A."/>
            <person name="Glavina Del Rio T."/>
            <person name="Copeland A."/>
            <person name="Tice H."/>
            <person name="Cheng J.F."/>
            <person name="Lucas S."/>
            <person name="Chen F."/>
            <person name="Nolan M."/>
            <person name="Bruce D."/>
            <person name="Goodwin L."/>
            <person name="Pitluck S."/>
            <person name="Ivanova N."/>
            <person name="Ovchinnikova G."/>
            <person name="Pati A."/>
            <person name="Chen A."/>
            <person name="Palaniappan K."/>
            <person name="Land M."/>
            <person name="Hauser L."/>
            <person name="Chang Y.J."/>
            <person name="Jeffries C.D."/>
            <person name="Chain P."/>
            <person name="Meincke L."/>
            <person name="Sims D."/>
            <person name="Chertkov O."/>
            <person name="Han C."/>
            <person name="Brettin T."/>
            <person name="Detter J.C."/>
            <person name="Wahrenburg C."/>
            <person name="Rohde M."/>
            <person name="Pukall R."/>
            <person name="Goker M."/>
            <person name="Bristow J."/>
            <person name="Eisen J.A."/>
            <person name="Markowitz V."/>
            <person name="Hugenholtz P."/>
            <person name="Klenk H.P."/>
            <person name="Kyrpides N.C."/>
        </authorList>
    </citation>
    <scope>NUCLEOTIDE SEQUENCE [LARGE SCALE GENOMIC DNA]</scope>
    <source>
        <strain evidence="2">ATCC 27009 / DSM 446 / BCRC 14685 / JCM 5260 / KCTC 1825 / NBRC 15652 / NCIMB 11725 / NRRL B-14509 / 104-IA</strain>
    </source>
</reference>
<proteinExistence type="predicted"/>
<organism evidence="1 2">
    <name type="scientific">Alicyclobacillus acidocaldarius subsp. acidocaldarius (strain ATCC 27009 / DSM 446 / BCRC 14685 / JCM 5260 / KCTC 1825 / NBRC 15652 / NCIMB 11725 / NRRL B-14509 / 104-IA)</name>
    <name type="common">Bacillus acidocaldarius</name>
    <dbReference type="NCBI Taxonomy" id="521098"/>
    <lineage>
        <taxon>Bacteria</taxon>
        <taxon>Bacillati</taxon>
        <taxon>Bacillota</taxon>
        <taxon>Bacilli</taxon>
        <taxon>Bacillales</taxon>
        <taxon>Alicyclobacillaceae</taxon>
        <taxon>Alicyclobacillus</taxon>
    </lineage>
</organism>
<dbReference type="EMBL" id="CP001727">
    <property type="protein sequence ID" value="ACV58126.1"/>
    <property type="molecule type" value="Genomic_DNA"/>
</dbReference>
<keyword evidence="2" id="KW-1185">Reference proteome</keyword>
<reference evidence="2" key="1">
    <citation type="submission" date="2009-09" db="EMBL/GenBank/DDBJ databases">
        <title>The complete chromosome of Alicyclobacillus acidocaldarius subsp. acidocaldarius DSM 446.</title>
        <authorList>
            <consortium name="US DOE Joint Genome Institute (JGI-PGF)"/>
            <person name="Lucas S."/>
            <person name="Copeland A."/>
            <person name="Lapidus A."/>
            <person name="Glavina del Rio T."/>
            <person name="Dalin E."/>
            <person name="Tice H."/>
            <person name="Bruce D."/>
            <person name="Goodwin L."/>
            <person name="Pitluck S."/>
            <person name="Kyrpides N."/>
            <person name="Mavromatis K."/>
            <person name="Ivanova N."/>
            <person name="Ovchinnikova G."/>
            <person name="Chertkov O."/>
            <person name="Sims D."/>
            <person name="Brettin T."/>
            <person name="Detter J.C."/>
            <person name="Han C."/>
            <person name="Larimer F."/>
            <person name="Land M."/>
            <person name="Hauser L."/>
            <person name="Markowitz V."/>
            <person name="Cheng J.-F."/>
            <person name="Hugenholtz P."/>
            <person name="Woyke T."/>
            <person name="Wu D."/>
            <person name="Pukall R."/>
            <person name="Klenk H.-P."/>
            <person name="Eisen J.A."/>
        </authorList>
    </citation>
    <scope>NUCLEOTIDE SEQUENCE [LARGE SCALE GENOMIC DNA]</scope>
    <source>
        <strain evidence="2">ATCC 27009 / DSM 446 / BCRC 14685 / JCM 5260 / KCTC 1825 / NBRC 15652 / NCIMB 11725 / NRRL B-14509 / 104-IA</strain>
    </source>
</reference>
<name>C8WVK4_ALIAD</name>
<dbReference type="HOGENOM" id="CLU_2839962_0_0_9"/>
<accession>C8WVK4</accession>
<dbReference type="AlphaFoldDB" id="C8WVK4"/>
<sequence>MRLSIQEAEVQVVLDGEEIRVLLSDAHGPLELLIDQGTARKLRDCLDLVLRSDDGPRGGGPLVVS</sequence>
<protein>
    <submittedName>
        <fullName evidence="1">Uncharacterized protein</fullName>
    </submittedName>
</protein>
<dbReference type="STRING" id="521098.Aaci_1090"/>
<gene>
    <name evidence="1" type="ordered locus">Aaci_1090</name>
</gene>
<dbReference type="KEGG" id="aac:Aaci_1090"/>
<evidence type="ECO:0000313" key="1">
    <source>
        <dbReference type="EMBL" id="ACV58126.1"/>
    </source>
</evidence>
<dbReference type="RefSeq" id="WP_012810468.1">
    <property type="nucleotide sequence ID" value="NC_013205.1"/>
</dbReference>